<dbReference type="Proteomes" id="UP001467690">
    <property type="component" value="Unassembled WGS sequence"/>
</dbReference>
<evidence type="ECO:0000313" key="3">
    <source>
        <dbReference type="Proteomes" id="UP001467690"/>
    </source>
</evidence>
<dbReference type="EMBL" id="JBELOE010000212">
    <property type="protein sequence ID" value="MER2492528.1"/>
    <property type="molecule type" value="Genomic_DNA"/>
</dbReference>
<evidence type="ECO:0000256" key="1">
    <source>
        <dbReference type="SAM" id="Coils"/>
    </source>
</evidence>
<feature type="coiled-coil region" evidence="1">
    <location>
        <begin position="49"/>
        <end position="79"/>
    </location>
</feature>
<dbReference type="RefSeq" id="WP_350402018.1">
    <property type="nucleotide sequence ID" value="NZ_JBELOE010000212.1"/>
</dbReference>
<keyword evidence="3" id="KW-1185">Reference proteome</keyword>
<evidence type="ECO:0000313" key="2">
    <source>
        <dbReference type="EMBL" id="MER2492528.1"/>
    </source>
</evidence>
<protein>
    <submittedName>
        <fullName evidence="2">Uncharacterized protein</fullName>
    </submittedName>
</protein>
<comment type="caution">
    <text evidence="2">The sequence shown here is derived from an EMBL/GenBank/DDBJ whole genome shotgun (WGS) entry which is preliminary data.</text>
</comment>
<name>A0ABV1RHW0_9ALTE</name>
<organism evidence="2 3">
    <name type="scientific">Catenovulum sediminis</name>
    <dbReference type="NCBI Taxonomy" id="1740262"/>
    <lineage>
        <taxon>Bacteria</taxon>
        <taxon>Pseudomonadati</taxon>
        <taxon>Pseudomonadota</taxon>
        <taxon>Gammaproteobacteria</taxon>
        <taxon>Alteromonadales</taxon>
        <taxon>Alteromonadaceae</taxon>
        <taxon>Catenovulum</taxon>
    </lineage>
</organism>
<reference evidence="2 3" key="1">
    <citation type="submission" date="2024-06" db="EMBL/GenBank/DDBJ databases">
        <authorList>
            <person name="Chen R.Y."/>
        </authorList>
    </citation>
    <scope>NUCLEOTIDE SEQUENCE [LARGE SCALE GENOMIC DNA]</scope>
    <source>
        <strain evidence="2 3">D2</strain>
    </source>
</reference>
<sequence>MPSKGSLTYQTERLSKIPSMASAISKKIAKFRQDYNKLVDDAKVFFTEYQNQQAKIAQLNKLKQAYKQQIDVIENYRQKHGKLPRIKNQDSTENYLIKLCTLHKKTGNELKDLELTIRNANSLRYEMLDHLVDQMLDLLNGRKIFSQFLGTIALSAPSPDDKVRHIQNEKNKPIFITALTIAFFEALRRQNKISHPYVKVKLHEIFADGDHAKYSLMADSQTESQTMPAGIKMHYREEILKPLAKASLLQSIGVHSPEVDTILGKDKYRVLENETRNELVKVQREKSIDYIKLGIGIVHQRFDTKEQRDKYLKFESKILSFILYIENSLSNSNDSLGDALRIPMVYTSIILSTKPEFDYQQIYQAYDILQNGAHAQAYRSDYVAIFLQMVGRFPLGSGIYFVQHETGEIERAIVSSLYPSNVDEPICKQVTRRQLQFISQAEIIVSQESNLFFAKSREISHYTENYLRTKLPNGYIWNAAELWEVQIPALNFWKKDGSVKYNAFYQSLGDKHD</sequence>
<gene>
    <name evidence="2" type="ORF">ABS311_11650</name>
</gene>
<proteinExistence type="predicted"/>
<keyword evidence="1" id="KW-0175">Coiled coil</keyword>
<accession>A0ABV1RHW0</accession>